<evidence type="ECO:0000256" key="1">
    <source>
        <dbReference type="ARBA" id="ARBA00004123"/>
    </source>
</evidence>
<sequence>MSTVDGTEQRVLLSKIIECDAHYPTKQAGGFTIDPKIYLRTEYAWYVVLRPASAYARFFRRAWTHHRIAQTLLSAVAQERQVCAADMLDDINTPPPIQDLLRPTFDALGVTVTEQELITTDMVSTMLLARFLRSRFIQSMYTGLLVPESPSLPPRRKQRKMPCDPEKRVLQHKNPTCVTPRVNAVAQKLFTQALRVAEMPTHLRDAPLEVRKQRVHHTDPTTVEWDETSMTIPGHYERVVIDGVTYTVGDIVIVEPGDDEDHRRAMNASSHEARCLDNELADTKWFCRICFMFEERDKFGVCHKRFHARWLQHGSQTLLQEAAHSRCLFWLNSCDDLPLESIYSHCNVHPWICGEPAPLDDEPGDPNQFFIGPTWDHVNIAFIMVSPEQEDQALMRCAQGRPCISCGLLAIEEEMQWRMISSNAIVRNGVACHLHDFVYIHQPHHDVLGIGQVLGFSSDESGVVLQAEVQWYGRFDVVAAKHHTYGRAVPRDNRRLFQTGVVTMVPVEHISGKAFVASPLSPQEKEAFILEDDRFYCDLWAESLWPSSIDDLEVLPAKLSIVQCNLCMSAATEATLEREHLLKVFGPLRGLELFAGAGGLSTGMEMSGLIQTKWAVEFSPAAARTFRANHPDTIVYNQCSNKLLEHVIQQVHGGTPEPLKSLDHEDCQELPSLPLPGEVDFIYGGPPCQSFSMMNHHRRSDDIRSTLVCNMISYVEFYRPSYFLLENVVGLLSYKLDVDPQEGNCIKMGVVKFILSSLINLGYQVQFKVLQAGQHGAPQGRRRVIFFGAHQDVPLPEFPLPQYAFPVPVHNVNLPTGEVLYPVTRQGAGQVAHQCAPLACVTVNEAINDLARFDWTSPHRLLPATNKDIKEKQERLAEGIHQFAACRSDSGNQLPGFPGPVAYAQPPLSRYQNWLRTGNGNTVLYHYTRWYAPGVVERVVNIPVRPDADHEDLPAALRKDYLYDEMGNTKKGYRGIYGRINGDEQFVTAMTTIAPNAKGGKVIHPDQKRILTVRECARAQGFPDKYRFLSSNEKINDVIADQLRQIGNAVPVPLALALGKAVGKAACAQYKRRERQEQMARVLSPELVSEE</sequence>
<dbReference type="PANTHER" id="PTHR10629">
    <property type="entry name" value="CYTOSINE-SPECIFIC METHYLTRANSFERASE"/>
    <property type="match status" value="1"/>
</dbReference>
<comment type="catalytic activity">
    <reaction evidence="10">
        <text>a 2'-deoxycytidine in DNA + S-adenosyl-L-methionine = a 5-methyl-2'-deoxycytidine in DNA + S-adenosyl-L-homocysteine + H(+)</text>
        <dbReference type="Rhea" id="RHEA:13681"/>
        <dbReference type="Rhea" id="RHEA-COMP:11369"/>
        <dbReference type="Rhea" id="RHEA-COMP:11370"/>
        <dbReference type="ChEBI" id="CHEBI:15378"/>
        <dbReference type="ChEBI" id="CHEBI:57856"/>
        <dbReference type="ChEBI" id="CHEBI:59789"/>
        <dbReference type="ChEBI" id="CHEBI:85452"/>
        <dbReference type="ChEBI" id="CHEBI:85454"/>
        <dbReference type="EC" id="2.1.1.37"/>
    </reaction>
</comment>
<feature type="domain" description="BAH" evidence="11">
    <location>
        <begin position="244"/>
        <end position="386"/>
    </location>
</feature>
<dbReference type="PROSITE" id="PS00094">
    <property type="entry name" value="C5_MTASE_1"/>
    <property type="match status" value="1"/>
</dbReference>
<dbReference type="GO" id="GO:0003886">
    <property type="term" value="F:DNA (cytosine-5-)-methyltransferase activity"/>
    <property type="evidence" value="ECO:0007669"/>
    <property type="project" value="UniProtKB-EC"/>
</dbReference>
<dbReference type="Pfam" id="PF01426">
    <property type="entry name" value="BAH"/>
    <property type="match status" value="1"/>
</dbReference>
<dbReference type="Gene3D" id="3.90.120.10">
    <property type="entry name" value="DNA Methylase, subunit A, domain 2"/>
    <property type="match status" value="1"/>
</dbReference>
<evidence type="ECO:0000256" key="7">
    <source>
        <dbReference type="PIRSR" id="PIRSR037404-1"/>
    </source>
</evidence>
<dbReference type="InterPro" id="IPR001525">
    <property type="entry name" value="C5_MeTfrase"/>
</dbReference>
<dbReference type="GO" id="GO:0032259">
    <property type="term" value="P:methylation"/>
    <property type="evidence" value="ECO:0007669"/>
    <property type="project" value="UniProtKB-KW"/>
</dbReference>
<comment type="similarity">
    <text evidence="8 9">Belongs to the class I-like SAM-binding methyltransferase superfamily. C5-methyltransferase family.</text>
</comment>
<feature type="active site" evidence="7 8">
    <location>
        <position position="688"/>
    </location>
</feature>
<keyword evidence="3 8" id="KW-0808">Transferase</keyword>
<dbReference type="PRINTS" id="PR00105">
    <property type="entry name" value="C5METTRFRASE"/>
</dbReference>
<dbReference type="InterPro" id="IPR043151">
    <property type="entry name" value="BAH_sf"/>
</dbReference>
<dbReference type="Gene3D" id="2.30.30.490">
    <property type="match status" value="2"/>
</dbReference>
<dbReference type="NCBIfam" id="TIGR00675">
    <property type="entry name" value="dcm"/>
    <property type="match status" value="1"/>
</dbReference>
<evidence type="ECO:0000256" key="5">
    <source>
        <dbReference type="ARBA" id="ARBA00023125"/>
    </source>
</evidence>
<dbReference type="PROSITE" id="PS51679">
    <property type="entry name" value="SAM_MT_C5"/>
    <property type="match status" value="1"/>
</dbReference>
<dbReference type="GO" id="GO:0003677">
    <property type="term" value="F:DNA binding"/>
    <property type="evidence" value="ECO:0007669"/>
    <property type="project" value="UniProtKB-KW"/>
</dbReference>
<dbReference type="Pfam" id="PF00145">
    <property type="entry name" value="DNA_methylase"/>
    <property type="match status" value="1"/>
</dbReference>
<dbReference type="PROSITE" id="PS00095">
    <property type="entry name" value="C5_MTASE_2"/>
    <property type="match status" value="1"/>
</dbReference>
<evidence type="ECO:0000313" key="12">
    <source>
        <dbReference type="EMBL" id="OSD08481.1"/>
    </source>
</evidence>
<gene>
    <name evidence="12" type="ORF">PYCCODRAFT_1483046</name>
</gene>
<keyword evidence="5" id="KW-0238">DNA-binding</keyword>
<reference evidence="12 13" key="1">
    <citation type="journal article" date="2015" name="Biotechnol. Biofuels">
        <title>Enhanced degradation of softwood versus hardwood by the white-rot fungus Pycnoporus coccineus.</title>
        <authorList>
            <person name="Couturier M."/>
            <person name="Navarro D."/>
            <person name="Chevret D."/>
            <person name="Henrissat B."/>
            <person name="Piumi F."/>
            <person name="Ruiz-Duenas F.J."/>
            <person name="Martinez A.T."/>
            <person name="Grigoriev I.V."/>
            <person name="Riley R."/>
            <person name="Lipzen A."/>
            <person name="Berrin J.G."/>
            <person name="Master E.R."/>
            <person name="Rosso M.N."/>
        </authorList>
    </citation>
    <scope>NUCLEOTIDE SEQUENCE [LARGE SCALE GENOMIC DNA]</scope>
    <source>
        <strain evidence="12 13">BRFM310</strain>
    </source>
</reference>
<proteinExistence type="inferred from homology"/>
<dbReference type="SUPFAM" id="SSF53335">
    <property type="entry name" value="S-adenosyl-L-methionine-dependent methyltransferases"/>
    <property type="match status" value="1"/>
</dbReference>
<dbReference type="AlphaFoldDB" id="A0A1Y2J7N6"/>
<dbReference type="GO" id="GO:0003682">
    <property type="term" value="F:chromatin binding"/>
    <property type="evidence" value="ECO:0007669"/>
    <property type="project" value="InterPro"/>
</dbReference>
<dbReference type="SMART" id="SM00439">
    <property type="entry name" value="BAH"/>
    <property type="match status" value="1"/>
</dbReference>
<dbReference type="STRING" id="1353009.A0A1Y2J7N6"/>
<evidence type="ECO:0000256" key="3">
    <source>
        <dbReference type="ARBA" id="ARBA00022679"/>
    </source>
</evidence>
<evidence type="ECO:0000259" key="11">
    <source>
        <dbReference type="PROSITE" id="PS51038"/>
    </source>
</evidence>
<dbReference type="PIRSF" id="PIRSF037404">
    <property type="entry name" value="DNMT1"/>
    <property type="match status" value="1"/>
</dbReference>
<evidence type="ECO:0000256" key="9">
    <source>
        <dbReference type="RuleBase" id="RU000416"/>
    </source>
</evidence>
<dbReference type="InterPro" id="IPR029063">
    <property type="entry name" value="SAM-dependent_MTases_sf"/>
</dbReference>
<accession>A0A1Y2J7N6</accession>
<dbReference type="GO" id="GO:0006346">
    <property type="term" value="P:DNA methylation-dependent constitutive heterochromatin formation"/>
    <property type="evidence" value="ECO:0007669"/>
    <property type="project" value="InterPro"/>
</dbReference>
<name>A0A1Y2J7N6_TRAC3</name>
<dbReference type="Proteomes" id="UP000193067">
    <property type="component" value="Unassembled WGS sequence"/>
</dbReference>
<organism evidence="12 13">
    <name type="scientific">Trametes coccinea (strain BRFM310)</name>
    <name type="common">Pycnoporus coccineus</name>
    <dbReference type="NCBI Taxonomy" id="1353009"/>
    <lineage>
        <taxon>Eukaryota</taxon>
        <taxon>Fungi</taxon>
        <taxon>Dikarya</taxon>
        <taxon>Basidiomycota</taxon>
        <taxon>Agaricomycotina</taxon>
        <taxon>Agaricomycetes</taxon>
        <taxon>Polyporales</taxon>
        <taxon>Polyporaceae</taxon>
        <taxon>Trametes</taxon>
    </lineage>
</organism>
<dbReference type="OrthoDB" id="5376140at2759"/>
<comment type="subcellular location">
    <subcellularLocation>
        <location evidence="1">Nucleus</location>
    </subcellularLocation>
</comment>
<evidence type="ECO:0000313" key="13">
    <source>
        <dbReference type="Proteomes" id="UP000193067"/>
    </source>
</evidence>
<dbReference type="Gene3D" id="3.40.50.150">
    <property type="entry name" value="Vaccinia Virus protein VP39"/>
    <property type="match status" value="1"/>
</dbReference>
<dbReference type="EC" id="2.1.1.37" evidence="10"/>
<evidence type="ECO:0000256" key="8">
    <source>
        <dbReference type="PROSITE-ProRule" id="PRU01016"/>
    </source>
</evidence>
<dbReference type="PANTHER" id="PTHR10629:SF52">
    <property type="entry name" value="DNA (CYTOSINE-5)-METHYLTRANSFERASE 1"/>
    <property type="match status" value="1"/>
</dbReference>
<dbReference type="InterPro" id="IPR050390">
    <property type="entry name" value="C5-Methyltransferase"/>
</dbReference>
<dbReference type="PROSITE" id="PS51038">
    <property type="entry name" value="BAH"/>
    <property type="match status" value="2"/>
</dbReference>
<protein>
    <recommendedName>
        <fullName evidence="10">Cytosine-specific methyltransferase</fullName>
        <ecNumber evidence="10">2.1.1.37</ecNumber>
    </recommendedName>
</protein>
<evidence type="ECO:0000256" key="4">
    <source>
        <dbReference type="ARBA" id="ARBA00022691"/>
    </source>
</evidence>
<dbReference type="GO" id="GO:0005634">
    <property type="term" value="C:nucleus"/>
    <property type="evidence" value="ECO:0007669"/>
    <property type="project" value="UniProtKB-SubCell"/>
</dbReference>
<feature type="domain" description="BAH" evidence="11">
    <location>
        <begin position="430"/>
        <end position="552"/>
    </location>
</feature>
<dbReference type="InterPro" id="IPR018117">
    <property type="entry name" value="C5_DNA_meth_AS"/>
</dbReference>
<dbReference type="InterPro" id="IPR001025">
    <property type="entry name" value="BAH_dom"/>
</dbReference>
<dbReference type="GO" id="GO:0044027">
    <property type="term" value="P:negative regulation of gene expression via chromosomal CpG island methylation"/>
    <property type="evidence" value="ECO:0007669"/>
    <property type="project" value="TreeGrafter"/>
</dbReference>
<keyword evidence="13" id="KW-1185">Reference proteome</keyword>
<dbReference type="InterPro" id="IPR031303">
    <property type="entry name" value="C5_meth_CS"/>
</dbReference>
<keyword evidence="6" id="KW-0539">Nucleus</keyword>
<keyword evidence="4 8" id="KW-0949">S-adenosyl-L-methionine</keyword>
<evidence type="ECO:0000256" key="2">
    <source>
        <dbReference type="ARBA" id="ARBA00022603"/>
    </source>
</evidence>
<dbReference type="EMBL" id="KZ084086">
    <property type="protein sequence ID" value="OSD08481.1"/>
    <property type="molecule type" value="Genomic_DNA"/>
</dbReference>
<keyword evidence="2 8" id="KW-0489">Methyltransferase</keyword>
<evidence type="ECO:0000256" key="10">
    <source>
        <dbReference type="RuleBase" id="RU000417"/>
    </source>
</evidence>
<evidence type="ECO:0000256" key="6">
    <source>
        <dbReference type="ARBA" id="ARBA00023242"/>
    </source>
</evidence>